<accession>A0A2V5I456</accession>
<dbReference type="EMBL" id="KZ825525">
    <property type="protein sequence ID" value="PYI29862.1"/>
    <property type="molecule type" value="Genomic_DNA"/>
</dbReference>
<feature type="compositionally biased region" description="Low complexity" evidence="1">
    <location>
        <begin position="43"/>
        <end position="60"/>
    </location>
</feature>
<evidence type="ECO:0000313" key="3">
    <source>
        <dbReference type="EMBL" id="PYI29862.1"/>
    </source>
</evidence>
<keyword evidence="2" id="KW-0732">Signal</keyword>
<dbReference type="Proteomes" id="UP000248817">
    <property type="component" value="Unassembled WGS sequence"/>
</dbReference>
<sequence length="307" mass="32584">MQWTTITTILTLLLLNTTQASAFSIARVWASFYSECPADDSSSDTPAPSPSDDPAETSNSNSNSILSNFFASFFQRTDDQSATVVIDVYSGTCQAFPVGRRYNADAISFNAEALYTGPYDKCNVTLHEVPGCVDAPLVEVPIQDGSAAATCTEREFHSLSQMWILLHCETDKKAATTSTGTSSSKSSSSTTTTSGGSGQQKPSQQAQPHDGEDEDEDDDDDEPQSSSSSTSTDPKIPTIPDIPAIPDIPKLQPTIFSKLHAALENATAATNTTAAPGAGAVKTNSTAPVLSRSMRLRRAARTRLSNL</sequence>
<feature type="compositionally biased region" description="Low complexity" evidence="1">
    <location>
        <begin position="176"/>
        <end position="194"/>
    </location>
</feature>
<name>A0A2V5I456_9EURO</name>
<dbReference type="AlphaFoldDB" id="A0A2V5I456"/>
<feature type="region of interest" description="Disordered" evidence="1">
    <location>
        <begin position="175"/>
        <end position="247"/>
    </location>
</feature>
<evidence type="ECO:0008006" key="5">
    <source>
        <dbReference type="Google" id="ProtNLM"/>
    </source>
</evidence>
<proteinExistence type="predicted"/>
<organism evidence="3 4">
    <name type="scientific">Aspergillus indologenus CBS 114.80</name>
    <dbReference type="NCBI Taxonomy" id="1450541"/>
    <lineage>
        <taxon>Eukaryota</taxon>
        <taxon>Fungi</taxon>
        <taxon>Dikarya</taxon>
        <taxon>Ascomycota</taxon>
        <taxon>Pezizomycotina</taxon>
        <taxon>Eurotiomycetes</taxon>
        <taxon>Eurotiomycetidae</taxon>
        <taxon>Eurotiales</taxon>
        <taxon>Aspergillaceae</taxon>
        <taxon>Aspergillus</taxon>
        <taxon>Aspergillus subgen. Circumdati</taxon>
    </lineage>
</organism>
<reference evidence="3 4" key="1">
    <citation type="submission" date="2018-02" db="EMBL/GenBank/DDBJ databases">
        <title>The genomes of Aspergillus section Nigri reveals drivers in fungal speciation.</title>
        <authorList>
            <consortium name="DOE Joint Genome Institute"/>
            <person name="Vesth T.C."/>
            <person name="Nybo J."/>
            <person name="Theobald S."/>
            <person name="Brandl J."/>
            <person name="Frisvad J.C."/>
            <person name="Nielsen K.F."/>
            <person name="Lyhne E.K."/>
            <person name="Kogle M.E."/>
            <person name="Kuo A."/>
            <person name="Riley R."/>
            <person name="Clum A."/>
            <person name="Nolan M."/>
            <person name="Lipzen A."/>
            <person name="Salamov A."/>
            <person name="Henrissat B."/>
            <person name="Wiebenga A."/>
            <person name="De vries R.P."/>
            <person name="Grigoriev I.V."/>
            <person name="Mortensen U.H."/>
            <person name="Andersen M.R."/>
            <person name="Baker S.E."/>
        </authorList>
    </citation>
    <scope>NUCLEOTIDE SEQUENCE [LARGE SCALE GENOMIC DNA]</scope>
    <source>
        <strain evidence="3 4">CBS 114.80</strain>
    </source>
</reference>
<feature type="compositionally biased region" description="Low complexity" evidence="1">
    <location>
        <begin position="224"/>
        <end position="247"/>
    </location>
</feature>
<evidence type="ECO:0000313" key="4">
    <source>
        <dbReference type="Proteomes" id="UP000248817"/>
    </source>
</evidence>
<evidence type="ECO:0000256" key="2">
    <source>
        <dbReference type="SAM" id="SignalP"/>
    </source>
</evidence>
<feature type="chain" id="PRO_5016023420" description="Pal1-domain-containing protein" evidence="2">
    <location>
        <begin position="23"/>
        <end position="307"/>
    </location>
</feature>
<feature type="compositionally biased region" description="Acidic residues" evidence="1">
    <location>
        <begin position="211"/>
        <end position="223"/>
    </location>
</feature>
<protein>
    <recommendedName>
        <fullName evidence="5">Pal1-domain-containing protein</fullName>
    </recommendedName>
</protein>
<feature type="region of interest" description="Disordered" evidence="1">
    <location>
        <begin position="40"/>
        <end position="60"/>
    </location>
</feature>
<gene>
    <name evidence="3" type="ORF">BP00DRAFT_223942</name>
</gene>
<evidence type="ECO:0000256" key="1">
    <source>
        <dbReference type="SAM" id="MobiDB-lite"/>
    </source>
</evidence>
<feature type="signal peptide" evidence="2">
    <location>
        <begin position="1"/>
        <end position="22"/>
    </location>
</feature>
<keyword evidence="4" id="KW-1185">Reference proteome</keyword>